<sequence length="105" mass="11132">MKTSRTLTISAILFAAASSGLSAAPARADGERPRSSAQACSDAWHQSEASSSCSLRFVYFFPADFCKLGVDCRAADGGVNPDETQTRLPNVPLLKNCDGRLGFIC</sequence>
<reference evidence="2 3" key="1">
    <citation type="submission" date="2020-08" db="EMBL/GenBank/DDBJ databases">
        <title>Stenotrophomonas tumulicola JCM 30961.</title>
        <authorList>
            <person name="Deng Y."/>
        </authorList>
    </citation>
    <scope>NUCLEOTIDE SEQUENCE [LARGE SCALE GENOMIC DNA]</scope>
    <source>
        <strain evidence="2 3">JCM 30961</strain>
    </source>
</reference>
<dbReference type="RefSeq" id="WP_182338942.1">
    <property type="nucleotide sequence ID" value="NZ_JACGXS010000003.1"/>
</dbReference>
<evidence type="ECO:0000313" key="3">
    <source>
        <dbReference type="Proteomes" id="UP000547058"/>
    </source>
</evidence>
<dbReference type="Proteomes" id="UP000547058">
    <property type="component" value="Unassembled WGS sequence"/>
</dbReference>
<keyword evidence="3" id="KW-1185">Reference proteome</keyword>
<dbReference type="AlphaFoldDB" id="A0A7W3FLL3"/>
<feature type="chain" id="PRO_5031042552" description="Secreted protein" evidence="1">
    <location>
        <begin position="24"/>
        <end position="105"/>
    </location>
</feature>
<comment type="caution">
    <text evidence="2">The sequence shown here is derived from an EMBL/GenBank/DDBJ whole genome shotgun (WGS) entry which is preliminary data.</text>
</comment>
<keyword evidence="1" id="KW-0732">Signal</keyword>
<protein>
    <recommendedName>
        <fullName evidence="4">Secreted protein</fullName>
    </recommendedName>
</protein>
<feature type="signal peptide" evidence="1">
    <location>
        <begin position="1"/>
        <end position="23"/>
    </location>
</feature>
<evidence type="ECO:0000313" key="2">
    <source>
        <dbReference type="EMBL" id="MBA8681805.1"/>
    </source>
</evidence>
<accession>A0A7W3FLL3</accession>
<organism evidence="2 3">
    <name type="scientific">Stenotrophomonas tumulicola</name>
    <dbReference type="NCBI Taxonomy" id="1685415"/>
    <lineage>
        <taxon>Bacteria</taxon>
        <taxon>Pseudomonadati</taxon>
        <taxon>Pseudomonadota</taxon>
        <taxon>Gammaproteobacteria</taxon>
        <taxon>Lysobacterales</taxon>
        <taxon>Lysobacteraceae</taxon>
        <taxon>Stenotrophomonas</taxon>
    </lineage>
</organism>
<gene>
    <name evidence="2" type="ORF">H4O11_08250</name>
</gene>
<proteinExistence type="predicted"/>
<name>A0A7W3FLL3_9GAMM</name>
<dbReference type="EMBL" id="JACGXS010000003">
    <property type="protein sequence ID" value="MBA8681805.1"/>
    <property type="molecule type" value="Genomic_DNA"/>
</dbReference>
<evidence type="ECO:0008006" key="4">
    <source>
        <dbReference type="Google" id="ProtNLM"/>
    </source>
</evidence>
<evidence type="ECO:0000256" key="1">
    <source>
        <dbReference type="SAM" id="SignalP"/>
    </source>
</evidence>